<gene>
    <name evidence="1" type="ORF">TVAG_013590</name>
</gene>
<dbReference type="RefSeq" id="XP_001582580.1">
    <property type="nucleotide sequence ID" value="XM_001582530.1"/>
</dbReference>
<dbReference type="AlphaFoldDB" id="A2DDB5"/>
<reference evidence="1" key="2">
    <citation type="journal article" date="2007" name="Science">
        <title>Draft genome sequence of the sexually transmitted pathogen Trichomonas vaginalis.</title>
        <authorList>
            <person name="Carlton J.M."/>
            <person name="Hirt R.P."/>
            <person name="Silva J.C."/>
            <person name="Delcher A.L."/>
            <person name="Schatz M."/>
            <person name="Zhao Q."/>
            <person name="Wortman J.R."/>
            <person name="Bidwell S.L."/>
            <person name="Alsmark U.C.M."/>
            <person name="Besteiro S."/>
            <person name="Sicheritz-Ponten T."/>
            <person name="Noel C.J."/>
            <person name="Dacks J.B."/>
            <person name="Foster P.G."/>
            <person name="Simillion C."/>
            <person name="Van de Peer Y."/>
            <person name="Miranda-Saavedra D."/>
            <person name="Barton G.J."/>
            <person name="Westrop G.D."/>
            <person name="Mueller S."/>
            <person name="Dessi D."/>
            <person name="Fiori P.L."/>
            <person name="Ren Q."/>
            <person name="Paulsen I."/>
            <person name="Zhang H."/>
            <person name="Bastida-Corcuera F.D."/>
            <person name="Simoes-Barbosa A."/>
            <person name="Brown M.T."/>
            <person name="Hayes R.D."/>
            <person name="Mukherjee M."/>
            <person name="Okumura C.Y."/>
            <person name="Schneider R."/>
            <person name="Smith A.J."/>
            <person name="Vanacova S."/>
            <person name="Villalvazo M."/>
            <person name="Haas B.J."/>
            <person name="Pertea M."/>
            <person name="Feldblyum T.V."/>
            <person name="Utterback T.R."/>
            <person name="Shu C.L."/>
            <person name="Osoegawa K."/>
            <person name="de Jong P.J."/>
            <person name="Hrdy I."/>
            <person name="Horvathova L."/>
            <person name="Zubacova Z."/>
            <person name="Dolezal P."/>
            <person name="Malik S.B."/>
            <person name="Logsdon J.M. Jr."/>
            <person name="Henze K."/>
            <person name="Gupta A."/>
            <person name="Wang C.C."/>
            <person name="Dunne R.L."/>
            <person name="Upcroft J.A."/>
            <person name="Upcroft P."/>
            <person name="White O."/>
            <person name="Salzberg S.L."/>
            <person name="Tang P."/>
            <person name="Chiu C.-H."/>
            <person name="Lee Y.-S."/>
            <person name="Embley T.M."/>
            <person name="Coombs G.H."/>
            <person name="Mottram J.C."/>
            <person name="Tachezy J."/>
            <person name="Fraser-Liggett C.M."/>
            <person name="Johnson P.J."/>
        </authorList>
    </citation>
    <scope>NUCLEOTIDE SEQUENCE [LARGE SCALE GENOMIC DNA]</scope>
    <source>
        <strain evidence="1">G3</strain>
    </source>
</reference>
<evidence type="ECO:0000313" key="1">
    <source>
        <dbReference type="EMBL" id="EAY21594.1"/>
    </source>
</evidence>
<reference evidence="1" key="1">
    <citation type="submission" date="2006-10" db="EMBL/GenBank/DDBJ databases">
        <authorList>
            <person name="Amadeo P."/>
            <person name="Zhao Q."/>
            <person name="Wortman J."/>
            <person name="Fraser-Liggett C."/>
            <person name="Carlton J."/>
        </authorList>
    </citation>
    <scope>NUCLEOTIDE SEQUENCE</scope>
    <source>
        <strain evidence="1">G3</strain>
    </source>
</reference>
<organism evidence="1 2">
    <name type="scientific">Trichomonas vaginalis (strain ATCC PRA-98 / G3)</name>
    <dbReference type="NCBI Taxonomy" id="412133"/>
    <lineage>
        <taxon>Eukaryota</taxon>
        <taxon>Metamonada</taxon>
        <taxon>Parabasalia</taxon>
        <taxon>Trichomonadida</taxon>
        <taxon>Trichomonadidae</taxon>
        <taxon>Trichomonas</taxon>
    </lineage>
</organism>
<name>A2DDB5_TRIV3</name>
<evidence type="ECO:0000313" key="2">
    <source>
        <dbReference type="Proteomes" id="UP000001542"/>
    </source>
</evidence>
<dbReference type="KEGG" id="tva:5467144"/>
<dbReference type="EMBL" id="DS113189">
    <property type="protein sequence ID" value="EAY21594.1"/>
    <property type="molecule type" value="Genomic_DNA"/>
</dbReference>
<accession>A2DDB5</accession>
<dbReference type="VEuPathDB" id="TrichDB:TVAGG3_0986750"/>
<proteinExistence type="predicted"/>
<dbReference type="InParanoid" id="A2DDB5"/>
<dbReference type="VEuPathDB" id="TrichDB:TVAG_013590"/>
<sequence length="186" mass="21140">MKGGKQIINLCNITSNRVDHDIAGYCMDYVISDSFVQFTTIRSNNQTKSDSFALNLHSSSKLISVLSCNYIENIDSSGVGKLIWSNTKLYMFGCCIVKNVVKYVICNQGNSFVVNNTYTEISETTSNSVVFTNIISNTECKHFIVKFINQDVKEVSEDDDPLFIKEIQKNVRYLNKRPKIIYFVLP</sequence>
<evidence type="ECO:0008006" key="3">
    <source>
        <dbReference type="Google" id="ProtNLM"/>
    </source>
</evidence>
<protein>
    <recommendedName>
        <fullName evidence="3">Right handed beta helix domain-containing protein</fullName>
    </recommendedName>
</protein>
<dbReference type="Proteomes" id="UP000001542">
    <property type="component" value="Unassembled WGS sequence"/>
</dbReference>
<keyword evidence="2" id="KW-1185">Reference proteome</keyword>